<dbReference type="Proteomes" id="UP000240883">
    <property type="component" value="Unassembled WGS sequence"/>
</dbReference>
<proteinExistence type="predicted"/>
<feature type="transmembrane region" description="Helical" evidence="1">
    <location>
        <begin position="36"/>
        <end position="54"/>
    </location>
</feature>
<dbReference type="EMBL" id="KZ678155">
    <property type="protein sequence ID" value="PSN59481.1"/>
    <property type="molecule type" value="Genomic_DNA"/>
</dbReference>
<sequence>MDGVANRSPNAGLAPLVRPSCRQAQEWGANDKGGEAVFATIGLVGAWMGFNWCVSVCQKAARVMNAFTLSGGSTLPSGLTHHRLFSYS</sequence>
<keyword evidence="1" id="KW-0472">Membrane</keyword>
<keyword evidence="3" id="KW-1185">Reference proteome</keyword>
<evidence type="ECO:0000313" key="3">
    <source>
        <dbReference type="Proteomes" id="UP000240883"/>
    </source>
</evidence>
<evidence type="ECO:0000313" key="2">
    <source>
        <dbReference type="EMBL" id="PSN59481.1"/>
    </source>
</evidence>
<keyword evidence="1" id="KW-0812">Transmembrane</keyword>
<keyword evidence="1" id="KW-1133">Transmembrane helix</keyword>
<organism evidence="2 3">
    <name type="scientific">Corynespora cassiicola Philippines</name>
    <dbReference type="NCBI Taxonomy" id="1448308"/>
    <lineage>
        <taxon>Eukaryota</taxon>
        <taxon>Fungi</taxon>
        <taxon>Dikarya</taxon>
        <taxon>Ascomycota</taxon>
        <taxon>Pezizomycotina</taxon>
        <taxon>Dothideomycetes</taxon>
        <taxon>Pleosporomycetidae</taxon>
        <taxon>Pleosporales</taxon>
        <taxon>Corynesporascaceae</taxon>
        <taxon>Corynespora</taxon>
    </lineage>
</organism>
<evidence type="ECO:0000256" key="1">
    <source>
        <dbReference type="SAM" id="Phobius"/>
    </source>
</evidence>
<name>A0A2T2N219_CORCC</name>
<accession>A0A2T2N219</accession>
<protein>
    <submittedName>
        <fullName evidence="2">Uncharacterized protein</fullName>
    </submittedName>
</protein>
<dbReference type="AlphaFoldDB" id="A0A2T2N219"/>
<gene>
    <name evidence="2" type="ORF">BS50DRAFT_228822</name>
</gene>
<reference evidence="2 3" key="1">
    <citation type="journal article" date="2018" name="Front. Microbiol.">
        <title>Genome-Wide Analysis of Corynespora cassiicola Leaf Fall Disease Putative Effectors.</title>
        <authorList>
            <person name="Lopez D."/>
            <person name="Ribeiro S."/>
            <person name="Label P."/>
            <person name="Fumanal B."/>
            <person name="Venisse J.S."/>
            <person name="Kohler A."/>
            <person name="de Oliveira R.R."/>
            <person name="Labutti K."/>
            <person name="Lipzen A."/>
            <person name="Lail K."/>
            <person name="Bauer D."/>
            <person name="Ohm R.A."/>
            <person name="Barry K.W."/>
            <person name="Spatafora J."/>
            <person name="Grigoriev I.V."/>
            <person name="Martin F.M."/>
            <person name="Pujade-Renaud V."/>
        </authorList>
    </citation>
    <scope>NUCLEOTIDE SEQUENCE [LARGE SCALE GENOMIC DNA]</scope>
    <source>
        <strain evidence="2 3">Philippines</strain>
    </source>
</reference>